<reference evidence="3 4" key="1">
    <citation type="submission" date="2018-06" db="EMBL/GenBank/DDBJ databases">
        <title>Genome analysis of cellulolytic fungus Trichoderma lentiforme CFAM-422.</title>
        <authorList>
            <person name="Steindorff A.S."/>
            <person name="Formighieri E.F."/>
            <person name="Midorikawa G.E.O."/>
            <person name="Tamietti M.S."/>
            <person name="Ramos E.Z."/>
            <person name="Silva A.S."/>
            <person name="Bon E.P.S."/>
            <person name="Mendes T.D."/>
            <person name="Damaso M.C.T."/>
            <person name="Favaro L.C.L."/>
        </authorList>
    </citation>
    <scope>NUCLEOTIDE SEQUENCE [LARGE SCALE GENOMIC DNA]</scope>
    <source>
        <strain evidence="3 4">CFAM-422</strain>
    </source>
</reference>
<proteinExistence type="predicted"/>
<dbReference type="EMBL" id="QLNT01000001">
    <property type="protein sequence ID" value="KAF3076956.1"/>
    <property type="molecule type" value="Genomic_DNA"/>
</dbReference>
<keyword evidence="1" id="KW-0175">Coiled coil</keyword>
<evidence type="ECO:0000256" key="1">
    <source>
        <dbReference type="SAM" id="Coils"/>
    </source>
</evidence>
<accession>A0A9P4XMM7</accession>
<feature type="region of interest" description="Disordered" evidence="2">
    <location>
        <begin position="35"/>
        <end position="91"/>
    </location>
</feature>
<dbReference type="Proteomes" id="UP000801864">
    <property type="component" value="Unassembled WGS sequence"/>
</dbReference>
<evidence type="ECO:0000313" key="4">
    <source>
        <dbReference type="Proteomes" id="UP000801864"/>
    </source>
</evidence>
<comment type="caution">
    <text evidence="3">The sequence shown here is derived from an EMBL/GenBank/DDBJ whole genome shotgun (WGS) entry which is preliminary data.</text>
</comment>
<feature type="compositionally biased region" description="Polar residues" evidence="2">
    <location>
        <begin position="38"/>
        <end position="68"/>
    </location>
</feature>
<dbReference type="AlphaFoldDB" id="A0A9P4XMM7"/>
<name>A0A9P4XMM7_9HYPO</name>
<sequence length="259" mass="30532">MESIGTRNARIMAEYHRIMAQMNAENEALKNASLKENAVTTSKNGNDDASLSENGVSKTGMSQQSSDQVAEPSSRKRRKLDEKEISEATKPGSKVKLDDRIYLELEELKLRYNALHTAHQELVKVHMDRDAETGRLIRELNMKLDQMQSRVERRVDRLDLKQWRNEQEVALAMETNQEKIMTKLDISYNSHEREFGLLRREHERLEKQTEKLKEENLKQKEENRKLEERMKDLEDDFNGFRAEHTWKVGKMWKRMLGME</sequence>
<evidence type="ECO:0000256" key="2">
    <source>
        <dbReference type="SAM" id="MobiDB-lite"/>
    </source>
</evidence>
<organism evidence="3 4">
    <name type="scientific">Trichoderma lentiforme</name>
    <dbReference type="NCBI Taxonomy" id="1567552"/>
    <lineage>
        <taxon>Eukaryota</taxon>
        <taxon>Fungi</taxon>
        <taxon>Dikarya</taxon>
        <taxon>Ascomycota</taxon>
        <taxon>Pezizomycotina</taxon>
        <taxon>Sordariomycetes</taxon>
        <taxon>Hypocreomycetidae</taxon>
        <taxon>Hypocreales</taxon>
        <taxon>Hypocreaceae</taxon>
        <taxon>Trichoderma</taxon>
    </lineage>
</organism>
<protein>
    <submittedName>
        <fullName evidence="3">Uncharacterized protein</fullName>
    </submittedName>
</protein>
<feature type="coiled-coil region" evidence="1">
    <location>
        <begin position="188"/>
        <end position="243"/>
    </location>
</feature>
<evidence type="ECO:0000313" key="3">
    <source>
        <dbReference type="EMBL" id="KAF3076956.1"/>
    </source>
</evidence>
<gene>
    <name evidence="3" type="ORF">CFAM422_000578</name>
</gene>
<keyword evidence="4" id="KW-1185">Reference proteome</keyword>